<protein>
    <submittedName>
        <fullName evidence="2">DUF975 family protein</fullName>
    </submittedName>
</protein>
<accession>A0A844KEW6</accession>
<name>A0A844KEW6_9FIRM</name>
<feature type="transmembrane region" description="Helical" evidence="1">
    <location>
        <begin position="105"/>
        <end position="133"/>
    </location>
</feature>
<gene>
    <name evidence="2" type="ORF">GMD21_10195</name>
</gene>
<dbReference type="PANTHER" id="PTHR40076">
    <property type="entry name" value="MEMBRANE PROTEIN-RELATED"/>
    <property type="match status" value="1"/>
</dbReference>
<organism evidence="2 3">
    <name type="scientific">Mediterraneibacter faecis</name>
    <dbReference type="NCBI Taxonomy" id="592978"/>
    <lineage>
        <taxon>Bacteria</taxon>
        <taxon>Bacillati</taxon>
        <taxon>Bacillota</taxon>
        <taxon>Clostridia</taxon>
        <taxon>Lachnospirales</taxon>
        <taxon>Lachnospiraceae</taxon>
        <taxon>Mediterraneibacter</taxon>
    </lineage>
</organism>
<evidence type="ECO:0000313" key="2">
    <source>
        <dbReference type="EMBL" id="MTR77034.1"/>
    </source>
</evidence>
<comment type="caution">
    <text evidence="2">The sequence shown here is derived from an EMBL/GenBank/DDBJ whole genome shotgun (WGS) entry which is preliminary data.</text>
</comment>
<dbReference type="EMBL" id="WNAF01000006">
    <property type="protein sequence ID" value="MTR77034.1"/>
    <property type="molecule type" value="Genomic_DNA"/>
</dbReference>
<reference evidence="2 3" key="1">
    <citation type="journal article" date="2019" name="Nat. Med.">
        <title>A library of human gut bacterial isolates paired with longitudinal multiomics data enables mechanistic microbiome research.</title>
        <authorList>
            <person name="Poyet M."/>
            <person name="Groussin M."/>
            <person name="Gibbons S.M."/>
            <person name="Avila-Pacheco J."/>
            <person name="Jiang X."/>
            <person name="Kearney S.M."/>
            <person name="Perrotta A.R."/>
            <person name="Berdy B."/>
            <person name="Zhao S."/>
            <person name="Lieberman T.D."/>
            <person name="Swanson P.K."/>
            <person name="Smith M."/>
            <person name="Roesemann S."/>
            <person name="Alexander J.E."/>
            <person name="Rich S.A."/>
            <person name="Livny J."/>
            <person name="Vlamakis H."/>
            <person name="Clish C."/>
            <person name="Bullock K."/>
            <person name="Deik A."/>
            <person name="Scott J."/>
            <person name="Pierce K.A."/>
            <person name="Xavier R.J."/>
            <person name="Alm E.J."/>
        </authorList>
    </citation>
    <scope>NUCLEOTIDE SEQUENCE [LARGE SCALE GENOMIC DNA]</scope>
    <source>
        <strain evidence="2 3">BIOML-A1</strain>
    </source>
</reference>
<evidence type="ECO:0000256" key="1">
    <source>
        <dbReference type="SAM" id="Phobius"/>
    </source>
</evidence>
<keyword evidence="1" id="KW-1133">Transmembrane helix</keyword>
<dbReference type="PANTHER" id="PTHR40076:SF1">
    <property type="entry name" value="MEMBRANE PROTEIN"/>
    <property type="match status" value="1"/>
</dbReference>
<keyword evidence="1" id="KW-0472">Membrane</keyword>
<feature type="transmembrane region" description="Helical" evidence="1">
    <location>
        <begin position="230"/>
        <end position="256"/>
    </location>
</feature>
<dbReference type="Pfam" id="PF06161">
    <property type="entry name" value="DUF975"/>
    <property type="match status" value="1"/>
</dbReference>
<evidence type="ECO:0000313" key="3">
    <source>
        <dbReference type="Proteomes" id="UP000448177"/>
    </source>
</evidence>
<keyword evidence="3" id="KW-1185">Reference proteome</keyword>
<dbReference type="AlphaFoldDB" id="A0A844KEW6"/>
<dbReference type="Proteomes" id="UP000448177">
    <property type="component" value="Unassembled WGS sequence"/>
</dbReference>
<proteinExistence type="predicted"/>
<feature type="transmembrane region" description="Helical" evidence="1">
    <location>
        <begin position="172"/>
        <end position="192"/>
    </location>
</feature>
<feature type="transmembrane region" description="Helical" evidence="1">
    <location>
        <begin position="63"/>
        <end position="85"/>
    </location>
</feature>
<sequence>MLGSEQLQIKKNIPLEIFLEDEICYNDYVAISSINRMTSGGIFMLWTRSELKGRAKFLLKQNYWYSVLAALIYTFLLGNGFTHSYNVLKNKNSEVETSIQGFHPILMFGIAATVAVVVVISFIVYLAIAYFLWNPMTVGCCKFFKNGRDGRQDVKDIFRMVRDCNKTVRMTMLLKTIYLTLWSLLFIVPGVIKGYEYAMVPYLLLDHPEMSRQEIFAESKRMMMGNKWDAFVLDLSFIGWHLLGACTFGILTFLYVNPYQYYTEAELYHVLRDRM</sequence>
<dbReference type="InterPro" id="IPR010380">
    <property type="entry name" value="DUF975"/>
</dbReference>
<keyword evidence="1" id="KW-0812">Transmembrane</keyword>